<evidence type="ECO:0000313" key="5">
    <source>
        <dbReference type="EMBL" id="KAJ4246328.1"/>
    </source>
</evidence>
<accession>A0A9W8V7K9</accession>
<dbReference type="PANTHER" id="PTHR21661:SF39">
    <property type="entry name" value="HYDROLASE, PUTATIVE (AFU_ORTHOLOGUE AFUA_3G08960)-RELATED"/>
    <property type="match status" value="1"/>
</dbReference>
<evidence type="ECO:0000256" key="2">
    <source>
        <dbReference type="ARBA" id="ARBA00022801"/>
    </source>
</evidence>
<reference evidence="5" key="1">
    <citation type="submission" date="2022-09" db="EMBL/GenBank/DDBJ databases">
        <title>Fusarium specimens isolated from Avocado Roots.</title>
        <authorList>
            <person name="Stajich J."/>
            <person name="Roper C."/>
            <person name="Heimlech-Rivalta G."/>
        </authorList>
    </citation>
    <scope>NUCLEOTIDE SEQUENCE</scope>
    <source>
        <strain evidence="5">CF00136</strain>
    </source>
</reference>
<dbReference type="Gene3D" id="3.40.50.1820">
    <property type="entry name" value="alpha/beta hydrolase"/>
    <property type="match status" value="1"/>
</dbReference>
<dbReference type="InterPro" id="IPR029058">
    <property type="entry name" value="AB_hydrolase_fold"/>
</dbReference>
<dbReference type="GO" id="GO:0097176">
    <property type="term" value="P:epoxide metabolic process"/>
    <property type="evidence" value="ECO:0007669"/>
    <property type="project" value="TreeGrafter"/>
</dbReference>
<proteinExistence type="inferred from homology"/>
<feature type="domain" description="Epoxide hydrolase N-terminal" evidence="4">
    <location>
        <begin position="16"/>
        <end position="126"/>
    </location>
</feature>
<comment type="caution">
    <text evidence="5">The sequence shown here is derived from an EMBL/GenBank/DDBJ whole genome shotgun (WGS) entry which is preliminary data.</text>
</comment>
<dbReference type="GO" id="GO:0004301">
    <property type="term" value="F:epoxide hydrolase activity"/>
    <property type="evidence" value="ECO:0007669"/>
    <property type="project" value="TreeGrafter"/>
</dbReference>
<keyword evidence="6" id="KW-1185">Reference proteome</keyword>
<dbReference type="EMBL" id="JAOQAZ010000043">
    <property type="protein sequence ID" value="KAJ4246328.1"/>
    <property type="molecule type" value="Genomic_DNA"/>
</dbReference>
<sequence>MASFASIPSAATRAPETFRLSYPEEQLEELRTLIKLSRVGPATYESTREDRQYGITTKWLANAKEQWAQFDWHKAEDHINSFPNFTTRISDSDTDFDIHFVGLFSQRQDAIPILLLHGWPGSFLEFLPILSILKSKYTPDTLPYHIVVPSLPGYTLSSPPPVDRDFQLTDAARIFDKLMTGLGFTEGYVCQGGDIGSRVARVMGATYPRVKAVHLNFCHMPDPGNIPETEYSDIEKKGLERAKWFNKLGSAYSLEHATKPATIGLTLSSSPLAMLAWIGEKFLDWTDDDPSLDTILESVTLYWLSNCYSTSLWPYRQRFAPGNVGSHENPDYHLHKPLGMSWFPQELVPVPKAWIATTGDLVFFRQHEHGGHFAALEHPEELLKDLQDFVAQVW</sequence>
<dbReference type="InterPro" id="IPR016292">
    <property type="entry name" value="Epoxide_hydrolase"/>
</dbReference>
<name>A0A9W8V7K9_9HYPO</name>
<dbReference type="InterPro" id="IPR000639">
    <property type="entry name" value="Epox_hydrolase-like"/>
</dbReference>
<dbReference type="AlphaFoldDB" id="A0A9W8V7K9"/>
<organism evidence="5 6">
    <name type="scientific">Fusarium torreyae</name>
    <dbReference type="NCBI Taxonomy" id="1237075"/>
    <lineage>
        <taxon>Eukaryota</taxon>
        <taxon>Fungi</taxon>
        <taxon>Dikarya</taxon>
        <taxon>Ascomycota</taxon>
        <taxon>Pezizomycotina</taxon>
        <taxon>Sordariomycetes</taxon>
        <taxon>Hypocreomycetidae</taxon>
        <taxon>Hypocreales</taxon>
        <taxon>Nectriaceae</taxon>
        <taxon>Fusarium</taxon>
    </lineage>
</organism>
<dbReference type="PANTHER" id="PTHR21661">
    <property type="entry name" value="EPOXIDE HYDROLASE 1-RELATED"/>
    <property type="match status" value="1"/>
</dbReference>
<dbReference type="PIRSF" id="PIRSF001112">
    <property type="entry name" value="Epoxide_hydrolase"/>
    <property type="match status" value="1"/>
</dbReference>
<dbReference type="InterPro" id="IPR010497">
    <property type="entry name" value="Epoxide_hydro_N"/>
</dbReference>
<protein>
    <recommendedName>
        <fullName evidence="4">Epoxide hydrolase N-terminal domain-containing protein</fullName>
    </recommendedName>
</protein>
<evidence type="ECO:0000256" key="3">
    <source>
        <dbReference type="PIRSR" id="PIRSR001112-1"/>
    </source>
</evidence>
<dbReference type="SUPFAM" id="SSF53474">
    <property type="entry name" value="alpha/beta-Hydrolases"/>
    <property type="match status" value="1"/>
</dbReference>
<evidence type="ECO:0000256" key="1">
    <source>
        <dbReference type="ARBA" id="ARBA00010088"/>
    </source>
</evidence>
<feature type="active site" description="Proton donor" evidence="3">
    <location>
        <position position="315"/>
    </location>
</feature>
<keyword evidence="2" id="KW-0378">Hydrolase</keyword>
<feature type="active site" description="Nucleophile" evidence="3">
    <location>
        <position position="194"/>
    </location>
</feature>
<comment type="similarity">
    <text evidence="1">Belongs to the peptidase S33 family.</text>
</comment>
<feature type="active site" description="Proton acceptor" evidence="3">
    <location>
        <position position="372"/>
    </location>
</feature>
<dbReference type="Proteomes" id="UP001152049">
    <property type="component" value="Unassembled WGS sequence"/>
</dbReference>
<evidence type="ECO:0000313" key="6">
    <source>
        <dbReference type="Proteomes" id="UP001152049"/>
    </source>
</evidence>
<dbReference type="Pfam" id="PF06441">
    <property type="entry name" value="EHN"/>
    <property type="match status" value="1"/>
</dbReference>
<dbReference type="OrthoDB" id="7130006at2759"/>
<gene>
    <name evidence="5" type="ORF">NW762_013679</name>
</gene>
<dbReference type="PRINTS" id="PR00412">
    <property type="entry name" value="EPOXHYDRLASE"/>
</dbReference>
<evidence type="ECO:0000259" key="4">
    <source>
        <dbReference type="Pfam" id="PF06441"/>
    </source>
</evidence>